<dbReference type="EMBL" id="BOOO01000053">
    <property type="protein sequence ID" value="GII34625.1"/>
    <property type="molecule type" value="Genomic_DNA"/>
</dbReference>
<evidence type="ECO:0000259" key="1">
    <source>
        <dbReference type="Pfam" id="PF08241"/>
    </source>
</evidence>
<dbReference type="AlphaFoldDB" id="A0A8J3XB43"/>
<name>A0A8J3XB43_9ACTN</name>
<gene>
    <name evidence="2" type="ORF">Pmi06nite_80670</name>
</gene>
<organism evidence="2 3">
    <name type="scientific">Planotetraspora mira</name>
    <dbReference type="NCBI Taxonomy" id="58121"/>
    <lineage>
        <taxon>Bacteria</taxon>
        <taxon>Bacillati</taxon>
        <taxon>Actinomycetota</taxon>
        <taxon>Actinomycetes</taxon>
        <taxon>Streptosporangiales</taxon>
        <taxon>Streptosporangiaceae</taxon>
        <taxon>Planotetraspora</taxon>
    </lineage>
</organism>
<keyword evidence="3" id="KW-1185">Reference proteome</keyword>
<comment type="caution">
    <text evidence="2">The sequence shown here is derived from an EMBL/GenBank/DDBJ whole genome shotgun (WGS) entry which is preliminary data.</text>
</comment>
<dbReference type="PANTHER" id="PTHR43861">
    <property type="entry name" value="TRANS-ACONITATE 2-METHYLTRANSFERASE-RELATED"/>
    <property type="match status" value="1"/>
</dbReference>
<protein>
    <recommendedName>
        <fullName evidence="1">Methyltransferase type 11 domain-containing protein</fullName>
    </recommendedName>
</protein>
<dbReference type="InterPro" id="IPR013216">
    <property type="entry name" value="Methyltransf_11"/>
</dbReference>
<dbReference type="CDD" id="cd02440">
    <property type="entry name" value="AdoMet_MTases"/>
    <property type="match status" value="1"/>
</dbReference>
<reference evidence="2 3" key="1">
    <citation type="submission" date="2021-01" db="EMBL/GenBank/DDBJ databases">
        <title>Whole genome shotgun sequence of Planotetraspora mira NBRC 15435.</title>
        <authorList>
            <person name="Komaki H."/>
            <person name="Tamura T."/>
        </authorList>
    </citation>
    <scope>NUCLEOTIDE SEQUENCE [LARGE SCALE GENOMIC DNA]</scope>
    <source>
        <strain evidence="2 3">NBRC 15435</strain>
    </source>
</reference>
<evidence type="ECO:0000313" key="2">
    <source>
        <dbReference type="EMBL" id="GII34625.1"/>
    </source>
</evidence>
<evidence type="ECO:0000313" key="3">
    <source>
        <dbReference type="Proteomes" id="UP000650628"/>
    </source>
</evidence>
<dbReference type="Pfam" id="PF08241">
    <property type="entry name" value="Methyltransf_11"/>
    <property type="match status" value="1"/>
</dbReference>
<feature type="domain" description="Methyltransferase type 11" evidence="1">
    <location>
        <begin position="61"/>
        <end position="156"/>
    </location>
</feature>
<dbReference type="InterPro" id="IPR029063">
    <property type="entry name" value="SAM-dependent_MTases_sf"/>
</dbReference>
<accession>A0A8J3XB43</accession>
<dbReference type="Gene3D" id="3.40.50.150">
    <property type="entry name" value="Vaccinia Virus protein VP39"/>
    <property type="match status" value="1"/>
</dbReference>
<dbReference type="SUPFAM" id="SSF53335">
    <property type="entry name" value="S-adenosyl-L-methionine-dependent methyltransferases"/>
    <property type="match status" value="1"/>
</dbReference>
<dbReference type="PANTHER" id="PTHR43861:SF1">
    <property type="entry name" value="TRANS-ACONITATE 2-METHYLTRANSFERASE"/>
    <property type="match status" value="1"/>
</dbReference>
<dbReference type="Proteomes" id="UP000650628">
    <property type="component" value="Unassembled WGS sequence"/>
</dbReference>
<proteinExistence type="predicted"/>
<sequence>MTASNPFLDPAAQAHLYGDGARLAARTSALHKAKTHGRPVADVIADLAITFLPSPRQALVVDLGCGRGTSSRVLAERVRPQRLIAIDASAAMLTAARSRLETSTRVVFVQADFHQLPLPDGSCTAVVAAFCLYHAQNPRIVLKEIARTLVPGGVAVLVTKSIDSYRALDLLVAAAGLDPQAPERSSLYTAAHSGNLAELTAPVLRPVHLEHEEHRFSFSGLDHVAEYAATNPKYRLPTGVRGDAAAIAAALRTQLPDEPVHTTSTVTYLVAARREGAQ</sequence>
<dbReference type="GO" id="GO:0008757">
    <property type="term" value="F:S-adenosylmethionine-dependent methyltransferase activity"/>
    <property type="evidence" value="ECO:0007669"/>
    <property type="project" value="InterPro"/>
</dbReference>